<keyword evidence="1" id="KW-0998">Cell outer membrane</keyword>
<comment type="subcellular location">
    <subcellularLocation>
        <location evidence="1">Cell outer membrane</location>
        <topology evidence="1">Multi-pass membrane protein</topology>
    </subcellularLocation>
</comment>
<keyword evidence="1" id="KW-0378">Hydrolase</keyword>
<keyword evidence="1" id="KW-0472">Membrane</keyword>
<evidence type="ECO:0000256" key="2">
    <source>
        <dbReference type="PIRSR" id="PIRSR029681-2"/>
    </source>
</evidence>
<dbReference type="SUPFAM" id="SSF56925">
    <property type="entry name" value="OMPA-like"/>
    <property type="match status" value="1"/>
</dbReference>
<feature type="signal peptide" evidence="3">
    <location>
        <begin position="1"/>
        <end position="32"/>
    </location>
</feature>
<dbReference type="PIRSF" id="PIRSF029681">
    <property type="entry name" value="PagL"/>
    <property type="match status" value="1"/>
</dbReference>
<evidence type="ECO:0000256" key="1">
    <source>
        <dbReference type="PIRNR" id="PIRNR029681"/>
    </source>
</evidence>
<comment type="caution">
    <text evidence="4">The sequence shown here is derived from an EMBL/GenBank/DDBJ whole genome shotgun (WGS) entry which is preliminary data.</text>
</comment>
<organism evidence="4">
    <name type="scientific">Burkholderia cenocepacia</name>
    <dbReference type="NCBI Taxonomy" id="95486"/>
    <lineage>
        <taxon>Bacteria</taxon>
        <taxon>Pseudomonadati</taxon>
        <taxon>Pseudomonadota</taxon>
        <taxon>Betaproteobacteria</taxon>
        <taxon>Burkholderiales</taxon>
        <taxon>Burkholderiaceae</taxon>
        <taxon>Burkholderia</taxon>
        <taxon>Burkholderia cepacia complex</taxon>
    </lineage>
</organism>
<evidence type="ECO:0000313" key="4">
    <source>
        <dbReference type="EMBL" id="KEA57857.1"/>
    </source>
</evidence>
<reference evidence="4" key="1">
    <citation type="submission" date="2014-04" db="EMBL/GenBank/DDBJ databases">
        <title>In planta biocontrol of soil-borne Fusarium wilt of banana through a plant endophytic bacterium, Burkholderia cenocepacia 869T2.</title>
        <authorList>
            <person name="Ho Y.-N."/>
            <person name="Chiang H.-M."/>
            <person name="Chao C.-P."/>
            <person name="Su C.-C."/>
            <person name="Hsu H.-F."/>
            <person name="Guo C.-T."/>
            <person name="Hsieh J.-L."/>
            <person name="Huang C.-C."/>
        </authorList>
    </citation>
    <scope>NUCLEOTIDE SEQUENCE [LARGE SCALE GENOMIC DNA]</scope>
    <source>
        <strain evidence="4">869T2</strain>
    </source>
</reference>
<dbReference type="OrthoDB" id="5297282at2"/>
<dbReference type="EMBL" id="JJOA01000016">
    <property type="protein sequence ID" value="KEA57857.1"/>
    <property type="molecule type" value="Genomic_DNA"/>
</dbReference>
<feature type="chain" id="PRO_5001677661" description="Lipid A deacylase" evidence="3">
    <location>
        <begin position="33"/>
        <end position="189"/>
    </location>
</feature>
<comment type="subunit">
    <text evidence="1">Homodimer.</text>
</comment>
<dbReference type="EC" id="3.1.1.77" evidence="1"/>
<dbReference type="GO" id="GO:0009279">
    <property type="term" value="C:cell outer membrane"/>
    <property type="evidence" value="ECO:0007669"/>
    <property type="project" value="UniProtKB-SubCell"/>
</dbReference>
<dbReference type="Gene3D" id="2.40.160.20">
    <property type="match status" value="1"/>
</dbReference>
<keyword evidence="3" id="KW-0732">Signal</keyword>
<protein>
    <recommendedName>
        <fullName evidence="1">Lipid A deacylase</fullName>
        <ecNumber evidence="1">3.1.1.77</ecNumber>
    </recommendedName>
    <alternativeName>
        <fullName evidence="1">LPS 3-O-deacylase</fullName>
    </alternativeName>
    <alternativeName>
        <fullName evidence="1">Outer membrane enzyme</fullName>
    </alternativeName>
</protein>
<comment type="similarity">
    <text evidence="1">Belongs to the PagL family.</text>
</comment>
<dbReference type="GO" id="GO:0050528">
    <property type="term" value="F:acyloxyacyl hydrolase activity"/>
    <property type="evidence" value="ECO:0007669"/>
    <property type="project" value="UniProtKB-EC"/>
</dbReference>
<evidence type="ECO:0000256" key="3">
    <source>
        <dbReference type="SAM" id="SignalP"/>
    </source>
</evidence>
<proteinExistence type="inferred from homology"/>
<dbReference type="InterPro" id="IPR018550">
    <property type="entry name" value="Lipid-A_deacylase-rel"/>
</dbReference>
<comment type="catalytic activity">
    <reaction evidence="1">
        <text>a 3-(acyloxy)acyl derivative of bacterial toxin + H2O = a 3-hydroxyacyl derivative of bacterial toxin + a fatty acid + H(+)</text>
        <dbReference type="Rhea" id="RHEA:12032"/>
        <dbReference type="ChEBI" id="CHEBI:15377"/>
        <dbReference type="ChEBI" id="CHEBI:15378"/>
        <dbReference type="ChEBI" id="CHEBI:28868"/>
        <dbReference type="ChEBI" id="CHEBI:136853"/>
        <dbReference type="ChEBI" id="CHEBI:140675"/>
        <dbReference type="EC" id="3.1.1.77"/>
    </reaction>
</comment>
<comment type="function">
    <text evidence="1">Has lipid A 3-O-deacylase activity. Hydrolyzes the ester bond at the 3 position of lipid A, a bioactive component of lipopolysaccharide (LPS), thereby releasing the primary fatty acyl moiety.</text>
</comment>
<sequence length="189" mass="20793">MNNKKNRRPRSRLALHALLAASLLGGSGAAFADRWGIQAGGGFSDRRGIDKGDLGVVWDPGWNWWQVGGWHFAFVVEGHAGYWHTGGNVHGSIGEFGVTPLFRFIKSTGEIRPFIEAGGGVRLLTHPTISNNFSLSTAFQFAPTGGVGVQFGQRQQYQVGYRFEHVSNAGIKEPNPGINFHQFYVQYNF</sequence>
<feature type="site" description="Critical for activity" evidence="2">
    <location>
        <position position="168"/>
    </location>
</feature>
<dbReference type="InterPro" id="IPR011250">
    <property type="entry name" value="OMP/PagP_B-barrel"/>
</dbReference>
<dbReference type="AlphaFoldDB" id="A0A071MAP3"/>
<dbReference type="Pfam" id="PF09411">
    <property type="entry name" value="PagL"/>
    <property type="match status" value="1"/>
</dbReference>
<gene>
    <name evidence="4" type="ORF">DT99_20575</name>
</gene>
<name>A0A071MAP3_9BURK</name>
<accession>A0A071MAP3</accession>